<accession>A0ACC0BVN9</accession>
<evidence type="ECO:0000313" key="2">
    <source>
        <dbReference type="Proteomes" id="UP001060085"/>
    </source>
</evidence>
<reference evidence="2" key="1">
    <citation type="journal article" date="2023" name="Nat. Plants">
        <title>Single-cell RNA sequencing provides a high-resolution roadmap for understanding the multicellular compartmentation of specialized metabolism.</title>
        <authorList>
            <person name="Sun S."/>
            <person name="Shen X."/>
            <person name="Li Y."/>
            <person name="Li Y."/>
            <person name="Wang S."/>
            <person name="Li R."/>
            <person name="Zhang H."/>
            <person name="Shen G."/>
            <person name="Guo B."/>
            <person name="Wei J."/>
            <person name="Xu J."/>
            <person name="St-Pierre B."/>
            <person name="Chen S."/>
            <person name="Sun C."/>
        </authorList>
    </citation>
    <scope>NUCLEOTIDE SEQUENCE [LARGE SCALE GENOMIC DNA]</scope>
</reference>
<evidence type="ECO:0000313" key="1">
    <source>
        <dbReference type="EMBL" id="KAI5676759.1"/>
    </source>
</evidence>
<dbReference type="Proteomes" id="UP001060085">
    <property type="component" value="Linkage Group LG02"/>
</dbReference>
<organism evidence="1 2">
    <name type="scientific">Catharanthus roseus</name>
    <name type="common">Madagascar periwinkle</name>
    <name type="synonym">Vinca rosea</name>
    <dbReference type="NCBI Taxonomy" id="4058"/>
    <lineage>
        <taxon>Eukaryota</taxon>
        <taxon>Viridiplantae</taxon>
        <taxon>Streptophyta</taxon>
        <taxon>Embryophyta</taxon>
        <taxon>Tracheophyta</taxon>
        <taxon>Spermatophyta</taxon>
        <taxon>Magnoliopsida</taxon>
        <taxon>eudicotyledons</taxon>
        <taxon>Gunneridae</taxon>
        <taxon>Pentapetalae</taxon>
        <taxon>asterids</taxon>
        <taxon>lamiids</taxon>
        <taxon>Gentianales</taxon>
        <taxon>Apocynaceae</taxon>
        <taxon>Rauvolfioideae</taxon>
        <taxon>Vinceae</taxon>
        <taxon>Catharanthinae</taxon>
        <taxon>Catharanthus</taxon>
    </lineage>
</organism>
<name>A0ACC0BVN9_CATRO</name>
<proteinExistence type="predicted"/>
<keyword evidence="2" id="KW-1185">Reference proteome</keyword>
<sequence length="233" mass="25966">MLREFTGSKTDDELAWGFIFLFLGGHLLPDMSGSLIHPPSYACPTCRDQLDFMLSNQMVPGYHTSLYRQSSTHDTQTYGYQPAGVNRRMMQTFAVQPSCRLPQEPVLERGSRGLKRGRRGGGSSKWERANPRSYVPYDPFDSPGGDAPTFTLVLRPDALSRPSGASTSYVPHDPFDSPIPSLSVPHVPISRLSSSDLEEHGDKPVDDVTPTQRLRFGPRVRSKTTRFTPSDYC</sequence>
<gene>
    <name evidence="1" type="ORF">M9H77_07709</name>
</gene>
<dbReference type="EMBL" id="CM044702">
    <property type="protein sequence ID" value="KAI5676759.1"/>
    <property type="molecule type" value="Genomic_DNA"/>
</dbReference>
<comment type="caution">
    <text evidence="1">The sequence shown here is derived from an EMBL/GenBank/DDBJ whole genome shotgun (WGS) entry which is preliminary data.</text>
</comment>
<protein>
    <submittedName>
        <fullName evidence="1">Uncharacterized protein</fullName>
    </submittedName>
</protein>